<dbReference type="EMBL" id="RDOM01000568">
    <property type="protein sequence ID" value="MBF4274802.1"/>
    <property type="molecule type" value="Genomic_DNA"/>
</dbReference>
<dbReference type="Proteomes" id="UP000722957">
    <property type="component" value="Unassembled WGS sequence"/>
</dbReference>
<reference evidence="2 3" key="1">
    <citation type="journal article" date="2021" name="PeerJ">
        <title>Analysis of 44 Vibrio anguillarum genomes reveals high genetic diversity.</title>
        <authorList>
            <person name="Hansen M.J."/>
            <person name="Dalsgaard I."/>
        </authorList>
    </citation>
    <scope>NUCLEOTIDE SEQUENCE [LARGE SCALE GENOMIC DNA]</scope>
    <source>
        <strain evidence="2 3">17-16730-2A</strain>
    </source>
</reference>
<evidence type="ECO:0000313" key="2">
    <source>
        <dbReference type="EMBL" id="MBF4274802.1"/>
    </source>
</evidence>
<name>A0ABD4KV29_VIBAN</name>
<evidence type="ECO:0000313" key="3">
    <source>
        <dbReference type="Proteomes" id="UP000722957"/>
    </source>
</evidence>
<evidence type="ECO:0000256" key="1">
    <source>
        <dbReference type="SAM" id="MobiDB-lite"/>
    </source>
</evidence>
<proteinExistence type="predicted"/>
<organism evidence="2 3">
    <name type="scientific">Vibrio anguillarum</name>
    <name type="common">Listonella anguillarum</name>
    <dbReference type="NCBI Taxonomy" id="55601"/>
    <lineage>
        <taxon>Bacteria</taxon>
        <taxon>Pseudomonadati</taxon>
        <taxon>Pseudomonadota</taxon>
        <taxon>Gammaproteobacteria</taxon>
        <taxon>Vibrionales</taxon>
        <taxon>Vibrionaceae</taxon>
        <taxon>Vibrio</taxon>
    </lineage>
</organism>
<accession>A0ABD4KV29</accession>
<comment type="caution">
    <text evidence="2">The sequence shown here is derived from an EMBL/GenBank/DDBJ whole genome shotgun (WGS) entry which is preliminary data.</text>
</comment>
<feature type="compositionally biased region" description="Polar residues" evidence="1">
    <location>
        <begin position="29"/>
        <end position="44"/>
    </location>
</feature>
<gene>
    <name evidence="2" type="ORF">EAY07_22910</name>
</gene>
<sequence>LDRNATITVANVIGAEDAGRDGVTIPLSDPNQITNSQDNQSGLDTSPLKVDLRVNLHDLDRNESLGEVKITASNAHGDFYYLNDSGVYV</sequence>
<dbReference type="AlphaFoldDB" id="A0ABD4KV29"/>
<protein>
    <submittedName>
        <fullName evidence="2">Uncharacterized protein</fullName>
    </submittedName>
</protein>
<feature type="region of interest" description="Disordered" evidence="1">
    <location>
        <begin position="20"/>
        <end position="46"/>
    </location>
</feature>
<feature type="non-terminal residue" evidence="2">
    <location>
        <position position="89"/>
    </location>
</feature>
<dbReference type="RefSeq" id="WP_194574153.1">
    <property type="nucleotide sequence ID" value="NZ_RDOM01000568.1"/>
</dbReference>
<feature type="non-terminal residue" evidence="2">
    <location>
        <position position="1"/>
    </location>
</feature>